<name>A0A8J5VC62_ZIZPA</name>
<protein>
    <submittedName>
        <fullName evidence="2">Uncharacterized protein</fullName>
    </submittedName>
</protein>
<reference evidence="2" key="1">
    <citation type="journal article" date="2021" name="bioRxiv">
        <title>Whole Genome Assembly and Annotation of Northern Wild Rice, Zizania palustris L., Supports a Whole Genome Duplication in the Zizania Genus.</title>
        <authorList>
            <person name="Haas M."/>
            <person name="Kono T."/>
            <person name="Macchietto M."/>
            <person name="Millas R."/>
            <person name="McGilp L."/>
            <person name="Shao M."/>
            <person name="Duquette J."/>
            <person name="Hirsch C.N."/>
            <person name="Kimball J."/>
        </authorList>
    </citation>
    <scope>NUCLEOTIDE SEQUENCE</scope>
    <source>
        <tissue evidence="2">Fresh leaf tissue</tissue>
    </source>
</reference>
<feature type="region of interest" description="Disordered" evidence="1">
    <location>
        <begin position="33"/>
        <end position="99"/>
    </location>
</feature>
<gene>
    <name evidence="2" type="ORF">GUJ93_ZPchr0001g32159</name>
</gene>
<dbReference type="EMBL" id="JAAALK010000288">
    <property type="protein sequence ID" value="KAG8054496.1"/>
    <property type="molecule type" value="Genomic_DNA"/>
</dbReference>
<organism evidence="2 3">
    <name type="scientific">Zizania palustris</name>
    <name type="common">Northern wild rice</name>
    <dbReference type="NCBI Taxonomy" id="103762"/>
    <lineage>
        <taxon>Eukaryota</taxon>
        <taxon>Viridiplantae</taxon>
        <taxon>Streptophyta</taxon>
        <taxon>Embryophyta</taxon>
        <taxon>Tracheophyta</taxon>
        <taxon>Spermatophyta</taxon>
        <taxon>Magnoliopsida</taxon>
        <taxon>Liliopsida</taxon>
        <taxon>Poales</taxon>
        <taxon>Poaceae</taxon>
        <taxon>BOP clade</taxon>
        <taxon>Oryzoideae</taxon>
        <taxon>Oryzeae</taxon>
        <taxon>Zizaniinae</taxon>
        <taxon>Zizania</taxon>
    </lineage>
</organism>
<comment type="caution">
    <text evidence="2">The sequence shown here is derived from an EMBL/GenBank/DDBJ whole genome shotgun (WGS) entry which is preliminary data.</text>
</comment>
<keyword evidence="3" id="KW-1185">Reference proteome</keyword>
<proteinExistence type="predicted"/>
<evidence type="ECO:0000313" key="3">
    <source>
        <dbReference type="Proteomes" id="UP000729402"/>
    </source>
</evidence>
<dbReference type="Proteomes" id="UP000729402">
    <property type="component" value="Unassembled WGS sequence"/>
</dbReference>
<evidence type="ECO:0000313" key="2">
    <source>
        <dbReference type="EMBL" id="KAG8054496.1"/>
    </source>
</evidence>
<evidence type="ECO:0000256" key="1">
    <source>
        <dbReference type="SAM" id="MobiDB-lite"/>
    </source>
</evidence>
<accession>A0A8J5VC62</accession>
<reference evidence="2" key="2">
    <citation type="submission" date="2021-02" db="EMBL/GenBank/DDBJ databases">
        <authorList>
            <person name="Kimball J.A."/>
            <person name="Haas M.W."/>
            <person name="Macchietto M."/>
            <person name="Kono T."/>
            <person name="Duquette J."/>
            <person name="Shao M."/>
        </authorList>
    </citation>
    <scope>NUCLEOTIDE SEQUENCE</scope>
    <source>
        <tissue evidence="2">Fresh leaf tissue</tissue>
    </source>
</reference>
<sequence>MIMRSCTSNSFSPWLRTEAAVWHMHMVDPGGEAEAAHNSRVLHGGSSSRVTGPRLKQTDSLPPPDPPAETTSARNHVAGGGGGATAAAGWAAGGGVGLV</sequence>
<dbReference type="AlphaFoldDB" id="A0A8J5VC62"/>